<keyword evidence="2" id="KW-1185">Reference proteome</keyword>
<name>A0A5B6VN15_9ROSI</name>
<dbReference type="AlphaFoldDB" id="A0A5B6VN15"/>
<protein>
    <submittedName>
        <fullName evidence="1">Uncharacterized protein</fullName>
    </submittedName>
</protein>
<reference evidence="2" key="1">
    <citation type="journal article" date="2019" name="Plant Biotechnol. J.">
        <title>Genome sequencing of the Australian wild diploid species Gossypium australe highlights disease resistance and delayed gland morphogenesis.</title>
        <authorList>
            <person name="Cai Y."/>
            <person name="Cai X."/>
            <person name="Wang Q."/>
            <person name="Wang P."/>
            <person name="Zhang Y."/>
            <person name="Cai C."/>
            <person name="Xu Y."/>
            <person name="Wang K."/>
            <person name="Zhou Z."/>
            <person name="Wang C."/>
            <person name="Geng S."/>
            <person name="Li B."/>
            <person name="Dong Q."/>
            <person name="Hou Y."/>
            <person name="Wang H."/>
            <person name="Ai P."/>
            <person name="Liu Z."/>
            <person name="Yi F."/>
            <person name="Sun M."/>
            <person name="An G."/>
            <person name="Cheng J."/>
            <person name="Zhang Y."/>
            <person name="Shi Q."/>
            <person name="Xie Y."/>
            <person name="Shi X."/>
            <person name="Chang Y."/>
            <person name="Huang F."/>
            <person name="Chen Y."/>
            <person name="Hong S."/>
            <person name="Mi L."/>
            <person name="Sun Q."/>
            <person name="Zhang L."/>
            <person name="Zhou B."/>
            <person name="Peng R."/>
            <person name="Zhang X."/>
            <person name="Liu F."/>
        </authorList>
    </citation>
    <scope>NUCLEOTIDE SEQUENCE [LARGE SCALE GENOMIC DNA]</scope>
    <source>
        <strain evidence="2">cv. PA1801</strain>
    </source>
</reference>
<organism evidence="1 2">
    <name type="scientific">Gossypium australe</name>
    <dbReference type="NCBI Taxonomy" id="47621"/>
    <lineage>
        <taxon>Eukaryota</taxon>
        <taxon>Viridiplantae</taxon>
        <taxon>Streptophyta</taxon>
        <taxon>Embryophyta</taxon>
        <taxon>Tracheophyta</taxon>
        <taxon>Spermatophyta</taxon>
        <taxon>Magnoliopsida</taxon>
        <taxon>eudicotyledons</taxon>
        <taxon>Gunneridae</taxon>
        <taxon>Pentapetalae</taxon>
        <taxon>rosids</taxon>
        <taxon>malvids</taxon>
        <taxon>Malvales</taxon>
        <taxon>Malvaceae</taxon>
        <taxon>Malvoideae</taxon>
        <taxon>Gossypium</taxon>
    </lineage>
</organism>
<evidence type="ECO:0000313" key="2">
    <source>
        <dbReference type="Proteomes" id="UP000325315"/>
    </source>
</evidence>
<gene>
    <name evidence="1" type="ORF">EPI10_016148</name>
</gene>
<proteinExistence type="predicted"/>
<comment type="caution">
    <text evidence="1">The sequence shown here is derived from an EMBL/GenBank/DDBJ whole genome shotgun (WGS) entry which is preliminary data.</text>
</comment>
<dbReference type="EMBL" id="SMMG02000006">
    <property type="protein sequence ID" value="KAA3470438.1"/>
    <property type="molecule type" value="Genomic_DNA"/>
</dbReference>
<sequence>MGICIFTTIYVCRKIKNSDQTFYTRLTILYWWLRMKREILKYVAKCLNGNENELLLILYRYIVPSLNQTNNQNGRFKYSKTCCNAMSLNLREVGRNFYH</sequence>
<dbReference type="Proteomes" id="UP000325315">
    <property type="component" value="Unassembled WGS sequence"/>
</dbReference>
<evidence type="ECO:0000313" key="1">
    <source>
        <dbReference type="EMBL" id="KAA3470438.1"/>
    </source>
</evidence>
<accession>A0A5B6VN15</accession>